<keyword evidence="5" id="KW-1185">Reference proteome</keyword>
<evidence type="ECO:0000313" key="5">
    <source>
        <dbReference type="Proteomes" id="UP000007796"/>
    </source>
</evidence>
<dbReference type="PANTHER" id="PTHR32046:SF11">
    <property type="entry name" value="IMMUNE-ASSOCIATED NUCLEOTIDE-BINDING PROTEIN 10-LIKE"/>
    <property type="match status" value="1"/>
</dbReference>
<dbReference type="EMBL" id="GL629769">
    <property type="protein sequence ID" value="EFX02788.1"/>
    <property type="molecule type" value="Genomic_DNA"/>
</dbReference>
<dbReference type="AlphaFoldDB" id="F0XIA2"/>
<evidence type="ECO:0000259" key="2">
    <source>
        <dbReference type="Pfam" id="PF24674"/>
    </source>
</evidence>
<sequence>MSYLLERPALGQKVEIGTFYNAYNDTFQRASLFSGVLPPGSVDSTRRKNTSTGLSYIDSQKGRLDLLGVDPKFGASIFSGLAPARGSGDCLHEQRKAIGRFSSIEHYGAFHHRVTTVEDRLQTNNATLQERIAATVPLFADATHVVVGIVWGCQTVIIARCVSARKNPVAEKDDTSQVVNDESLVQVMAMFRKAVDELQFIPDPDLRGFQGQGLKCDISAYSEVFDNGGMVLQDFREAFNLVKLLPSLLQHNDTNDGKGEPVQYALLPIQSLGSIFGLRDTHLQGHDRNLFSVSHELLDTVMEQFGEVETVWCRLVDYASYLAKHRPYVSLDQVQDVDGTISIVKMKAEKLKQTYAPFLMHARLHGLDRLATESLLDDLQKLKSSCVQLLDLAVDQNDNINFSSAAVNHGAVYIGHNDVDLDKVLGACAASQRDVYVFKFSQAAITADRPAWDANRVLLEELLERHTKPLTEAAIVILDCDALGQQLDRVQIAHYEGKRTKVTQDLLEQRLFEASQSFARWTPGALESDDDIRKPVQRRMVKIPCPRTGCSNFTLCHWICSNCNAQIEFGYSDDYFYCDCGRAKFDAWQFKCNSAIHGKTAKGRKSKKKKPVNSSDGYVAPQNRAKLLSSLKNLEQSDYINILILGETGVGKSTFINSLVNYLTFETLEEAKRAEELNWVIPSSFSIQTMDRSQPNGAIKERKIQVGVRDDEKDGSKGASATQQTAVYPINVGSKTIRLIDTPGIGDTRGLAFDKKNMADILRTLSSYEQLHGVLILLKSNNSRLTVTFNFCMQELLTHLHRSASRNMAFGFTNTRISNYSPGDTFGPLTSLLGKHKDIGMALENQNTFCFDSESFRFLAAYKKNIFMENEEDFQRSWNHSREEAVRLVKFFESKVPHEVKSTMSLNGTRQLIAELTKPMTNISQTINTNIKVCSDQMEELRDTRLSGGKLFERLQVPKVHLKSVKLDRPRTVCRNKDCIEFRDNGTGAVEYTALVTDTEARRLFEQNESDVTVKQAAIQDLVSRIAEYKEEHAKIQQSAARFGIFLKKHSITPYNDATLEYLDMLIQEEEQKARVSRDNTKVGDLRKDYAAHIELVKTLENSMAEGTSGSVQLDDMDVEAVVHELYDLPHFGRMLRDVKNGVVDAHQAINRERPHKVRGRASASRTNLQRQPPPASFTQHGRTWSEVAAEPSYDYRSGDHITRRNVGYQEYVGGGSAQSFGRQVMPWLLSRFR</sequence>
<dbReference type="Pfam" id="PF24674">
    <property type="entry name" value="MACPF_SNTX"/>
    <property type="match status" value="1"/>
</dbReference>
<dbReference type="HOGENOM" id="CLU_008351_0_0_1"/>
<name>F0XIA2_GROCL</name>
<reference evidence="4 5" key="1">
    <citation type="journal article" date="2011" name="Proc. Natl. Acad. Sci. U.S.A.">
        <title>Genome and transcriptome analyses of the mountain pine beetle-fungal symbiont Grosmannia clavigera, a lodgepole pine pathogen.</title>
        <authorList>
            <person name="DiGuistini S."/>
            <person name="Wang Y."/>
            <person name="Liao N.Y."/>
            <person name="Taylor G."/>
            <person name="Tanguay P."/>
            <person name="Feau N."/>
            <person name="Henrissat B."/>
            <person name="Chan S.K."/>
            <person name="Hesse-Orce U."/>
            <person name="Alamouti S.M."/>
            <person name="Tsui C.K.M."/>
            <person name="Docking R.T."/>
            <person name="Levasseur A."/>
            <person name="Haridas S."/>
            <person name="Robertson G."/>
            <person name="Birol I."/>
            <person name="Holt R.A."/>
            <person name="Marra M.A."/>
            <person name="Hamelin R.C."/>
            <person name="Hirst M."/>
            <person name="Jones S.J.M."/>
            <person name="Bohlmann J."/>
            <person name="Breuil C."/>
        </authorList>
    </citation>
    <scope>NUCLEOTIDE SEQUENCE [LARGE SCALE GENOMIC DNA]</scope>
    <source>
        <strain evidence="5">kw1407 / UAMH 11150</strain>
    </source>
</reference>
<dbReference type="OrthoDB" id="8954335at2759"/>
<dbReference type="Pfam" id="PF24676">
    <property type="entry name" value="DUF7656"/>
    <property type="match status" value="1"/>
</dbReference>
<feature type="compositionally biased region" description="Polar residues" evidence="1">
    <location>
        <begin position="1164"/>
        <end position="1182"/>
    </location>
</feature>
<dbReference type="STRING" id="655863.F0XIA2"/>
<dbReference type="GeneID" id="25975737"/>
<dbReference type="Proteomes" id="UP000007796">
    <property type="component" value="Unassembled WGS sequence"/>
</dbReference>
<evidence type="ECO:0000256" key="1">
    <source>
        <dbReference type="SAM" id="MobiDB-lite"/>
    </source>
</evidence>
<protein>
    <submittedName>
        <fullName evidence="4">Aaa ATPase domain containing protein</fullName>
    </submittedName>
</protein>
<dbReference type="PROSITE" id="PS00675">
    <property type="entry name" value="SIGMA54_INTERACT_1"/>
    <property type="match status" value="1"/>
</dbReference>
<evidence type="ECO:0000259" key="3">
    <source>
        <dbReference type="Pfam" id="PF24676"/>
    </source>
</evidence>
<dbReference type="Gene3D" id="3.40.50.300">
    <property type="entry name" value="P-loop containing nucleotide triphosphate hydrolases"/>
    <property type="match status" value="1"/>
</dbReference>
<feature type="domain" description="DUF7656" evidence="3">
    <location>
        <begin position="406"/>
        <end position="510"/>
    </location>
</feature>
<dbReference type="SUPFAM" id="SSF52540">
    <property type="entry name" value="P-loop containing nucleoside triphosphate hydrolases"/>
    <property type="match status" value="1"/>
</dbReference>
<dbReference type="RefSeq" id="XP_014172270.1">
    <property type="nucleotide sequence ID" value="XM_014316795.1"/>
</dbReference>
<dbReference type="InParanoid" id="F0XIA2"/>
<dbReference type="eggNOG" id="ENOG502QQZ0">
    <property type="taxonomic scope" value="Eukaryota"/>
</dbReference>
<gene>
    <name evidence="4" type="ORF">CMQ_2717</name>
</gene>
<accession>F0XIA2</accession>
<dbReference type="CDD" id="cd00882">
    <property type="entry name" value="Ras_like_GTPase"/>
    <property type="match status" value="1"/>
</dbReference>
<dbReference type="InterPro" id="IPR027417">
    <property type="entry name" value="P-loop_NTPase"/>
</dbReference>
<dbReference type="PANTHER" id="PTHR32046">
    <property type="entry name" value="G DOMAIN-CONTAINING PROTEIN"/>
    <property type="match status" value="1"/>
</dbReference>
<evidence type="ECO:0000313" key="4">
    <source>
        <dbReference type="EMBL" id="EFX02788.1"/>
    </source>
</evidence>
<feature type="domain" description="SNTX MACPF/CDC-like" evidence="2">
    <location>
        <begin position="6"/>
        <end position="277"/>
    </location>
</feature>
<proteinExistence type="predicted"/>
<dbReference type="InterPro" id="IPR056073">
    <property type="entry name" value="DUF7656"/>
</dbReference>
<dbReference type="InterPro" id="IPR025662">
    <property type="entry name" value="Sigma_54_int_dom_ATP-bd_1"/>
</dbReference>
<dbReference type="InterPro" id="IPR056072">
    <property type="entry name" value="SNTX_MACPF/CDC-like_dom"/>
</dbReference>
<feature type="region of interest" description="Disordered" evidence="1">
    <location>
        <begin position="1152"/>
        <end position="1182"/>
    </location>
</feature>
<organism evidence="5">
    <name type="scientific">Grosmannia clavigera (strain kw1407 / UAMH 11150)</name>
    <name type="common">Blue stain fungus</name>
    <name type="synonym">Graphiocladiella clavigera</name>
    <dbReference type="NCBI Taxonomy" id="655863"/>
    <lineage>
        <taxon>Eukaryota</taxon>
        <taxon>Fungi</taxon>
        <taxon>Dikarya</taxon>
        <taxon>Ascomycota</taxon>
        <taxon>Pezizomycotina</taxon>
        <taxon>Sordariomycetes</taxon>
        <taxon>Sordariomycetidae</taxon>
        <taxon>Ophiostomatales</taxon>
        <taxon>Ophiostomataceae</taxon>
        <taxon>Leptographium</taxon>
    </lineage>
</organism>